<reference evidence="4 5" key="1">
    <citation type="journal article" date="2018" name="Int. J. Syst. Evol. Microbiol.">
        <title>Adhaeribacter swui sp. nov., isolated from wet mud.</title>
        <authorList>
            <person name="Kim D.U."/>
            <person name="Kim K.W."/>
            <person name="Kang M.S."/>
            <person name="Kim J.Y."/>
            <person name="Jang J.H."/>
            <person name="Kim M.K."/>
        </authorList>
    </citation>
    <scope>NUCLEOTIDE SEQUENCE [LARGE SCALE GENOMIC DNA]</scope>
    <source>
        <strain evidence="4 5">KCTC 52873</strain>
    </source>
</reference>
<dbReference type="CDD" id="cd04301">
    <property type="entry name" value="NAT_SF"/>
    <property type="match status" value="1"/>
</dbReference>
<keyword evidence="4" id="KW-0378">Hydrolase</keyword>
<protein>
    <submittedName>
        <fullName evidence="4">UDP-2,4-diacetamido-2,4, 6-trideoxy-beta-L-altropyranose hydrolase</fullName>
        <ecNumber evidence="4">3.6.1.57</ecNumber>
    </submittedName>
</protein>
<evidence type="ECO:0000256" key="2">
    <source>
        <dbReference type="PIRSR" id="PIRSR620023-2"/>
    </source>
</evidence>
<dbReference type="Gene3D" id="3.40.50.11190">
    <property type="match status" value="1"/>
</dbReference>
<dbReference type="PANTHER" id="PTHR43415:SF3">
    <property type="entry name" value="GNAT-FAMILY ACETYLTRANSFERASE"/>
    <property type="match status" value="1"/>
</dbReference>
<dbReference type="GO" id="GO:0016787">
    <property type="term" value="F:hydrolase activity"/>
    <property type="evidence" value="ECO:0007669"/>
    <property type="project" value="UniProtKB-KW"/>
</dbReference>
<evidence type="ECO:0000259" key="3">
    <source>
        <dbReference type="PROSITE" id="PS51186"/>
    </source>
</evidence>
<dbReference type="InterPro" id="IPR016181">
    <property type="entry name" value="Acyl_CoA_acyltransferase"/>
</dbReference>
<dbReference type="InterPro" id="IPR020023">
    <property type="entry name" value="PseG"/>
</dbReference>
<dbReference type="Gene3D" id="3.40.50.2000">
    <property type="entry name" value="Glycogen Phosphorylase B"/>
    <property type="match status" value="1"/>
</dbReference>
<evidence type="ECO:0000313" key="5">
    <source>
        <dbReference type="Proteomes" id="UP000515237"/>
    </source>
</evidence>
<dbReference type="KEGG" id="aswu:HUW51_16220"/>
<organism evidence="4 5">
    <name type="scientific">Adhaeribacter swui</name>
    <dbReference type="NCBI Taxonomy" id="2086471"/>
    <lineage>
        <taxon>Bacteria</taxon>
        <taxon>Pseudomonadati</taxon>
        <taxon>Bacteroidota</taxon>
        <taxon>Cytophagia</taxon>
        <taxon>Cytophagales</taxon>
        <taxon>Hymenobacteraceae</taxon>
        <taxon>Adhaeribacter</taxon>
    </lineage>
</organism>
<sequence>MNLLFRTDGNSTIGLGHFVRSLALAEMLQPYYHCSFAIQAPSEAIAEQIQKSGCVLIKLPATTNYISEAEYLAQSYAGQFAAVILDGYQFLTGYQSALRPFFKIICIDDLHTTHFLVDVIINPAGGITPENYAKEAYTKVYTGPAFALLRQPFLKAAQQVRSRPDSPRVFINMGGADPENFTLQVITALLQRPENFKIEVVLGSAYSYLTTLKNSTAHTNQLNLHQGLSAVEMCQLMQQCTFAILPPSTVAYEWCSVGGPLFLIRTAENQKNLERFLLQQHLALPYTQLNNFLPEVLTNTAFFTEQALQQHQQFDGQSPLRLRQVIDQLFYPELLQLRRAQASDVQLLFQWINDPVVRRFSLHPDPIPLNTHTTWFQYKLTDKNCFIFIAEIYREPVGMIRFDVNINNKNEAVISYLIDQNFRGKGLGTLMLQAGLKNLKKAAPQITTVSGLVQPENNASIKAFTKAGFSVESNPDKDYPNILKFTISH</sequence>
<proteinExistence type="predicted"/>
<feature type="domain" description="N-acetyltransferase" evidence="3">
    <location>
        <begin position="335"/>
        <end position="488"/>
    </location>
</feature>
<evidence type="ECO:0000313" key="4">
    <source>
        <dbReference type="EMBL" id="QNF34192.1"/>
    </source>
</evidence>
<dbReference type="SUPFAM" id="SSF55729">
    <property type="entry name" value="Acyl-CoA N-acyltransferases (Nat)"/>
    <property type="match status" value="1"/>
</dbReference>
<dbReference type="Gene3D" id="3.40.630.30">
    <property type="match status" value="1"/>
</dbReference>
<dbReference type="Pfam" id="PF13302">
    <property type="entry name" value="Acetyltransf_3"/>
    <property type="match status" value="1"/>
</dbReference>
<dbReference type="GO" id="GO:0016747">
    <property type="term" value="F:acyltransferase activity, transferring groups other than amino-acyl groups"/>
    <property type="evidence" value="ECO:0007669"/>
    <property type="project" value="InterPro"/>
</dbReference>
<dbReference type="PANTHER" id="PTHR43415">
    <property type="entry name" value="SPERMIDINE N(1)-ACETYLTRANSFERASE"/>
    <property type="match status" value="1"/>
</dbReference>
<dbReference type="NCBIfam" id="TIGR03590">
    <property type="entry name" value="PseG"/>
    <property type="match status" value="1"/>
</dbReference>
<feature type="binding site" evidence="2">
    <location>
        <position position="253"/>
    </location>
    <ligand>
        <name>substrate</name>
    </ligand>
</feature>
<feature type="active site" description="Proton acceptor" evidence="1">
    <location>
        <position position="17"/>
    </location>
</feature>
<accession>A0A7G7GAK8</accession>
<evidence type="ECO:0000256" key="1">
    <source>
        <dbReference type="PIRSR" id="PIRSR620023-1"/>
    </source>
</evidence>
<dbReference type="EC" id="3.6.1.57" evidence="4"/>
<dbReference type="InterPro" id="IPR000182">
    <property type="entry name" value="GNAT_dom"/>
</dbReference>
<dbReference type="EMBL" id="CP055156">
    <property type="protein sequence ID" value="QNF34192.1"/>
    <property type="molecule type" value="Genomic_DNA"/>
</dbReference>
<keyword evidence="5" id="KW-1185">Reference proteome</keyword>
<dbReference type="SUPFAM" id="SSF53756">
    <property type="entry name" value="UDP-Glycosyltransferase/glycogen phosphorylase"/>
    <property type="match status" value="1"/>
</dbReference>
<dbReference type="PROSITE" id="PS51186">
    <property type="entry name" value="GNAT"/>
    <property type="match status" value="1"/>
</dbReference>
<dbReference type="RefSeq" id="WP_185270673.1">
    <property type="nucleotide sequence ID" value="NZ_CP055156.1"/>
</dbReference>
<dbReference type="Proteomes" id="UP000515237">
    <property type="component" value="Chromosome"/>
</dbReference>
<dbReference type="AlphaFoldDB" id="A0A7G7GAK8"/>
<feature type="binding site" evidence="2">
    <location>
        <position position="150"/>
    </location>
    <ligand>
        <name>substrate</name>
    </ligand>
</feature>
<gene>
    <name evidence="4" type="primary">pseG</name>
    <name evidence="4" type="ORF">HUW51_16220</name>
</gene>
<name>A0A7G7GAK8_9BACT</name>